<dbReference type="GO" id="GO:0000785">
    <property type="term" value="C:chromatin"/>
    <property type="evidence" value="ECO:0007669"/>
    <property type="project" value="TreeGrafter"/>
</dbReference>
<evidence type="ECO:0000256" key="4">
    <source>
        <dbReference type="ARBA" id="ARBA00023015"/>
    </source>
</evidence>
<reference evidence="11" key="1">
    <citation type="submission" date="2021-05" db="EMBL/GenBank/DDBJ databases">
        <authorList>
            <person name="Tigano A."/>
        </authorList>
    </citation>
    <scope>NUCLEOTIDE SEQUENCE</scope>
</reference>
<dbReference type="AlphaFoldDB" id="A0A8S4B0R3"/>
<evidence type="ECO:0000256" key="5">
    <source>
        <dbReference type="ARBA" id="ARBA00023125"/>
    </source>
</evidence>
<evidence type="ECO:0000256" key="9">
    <source>
        <dbReference type="SAM" id="MobiDB-lite"/>
    </source>
</evidence>
<dbReference type="CDD" id="cd20189">
    <property type="entry name" value="T-box_TBX4_5-like"/>
    <property type="match status" value="1"/>
</dbReference>
<keyword evidence="4" id="KW-0805">Transcription regulation</keyword>
<dbReference type="Gene3D" id="2.60.40.820">
    <property type="entry name" value="Transcription factor, T-box"/>
    <property type="match status" value="1"/>
</dbReference>
<keyword evidence="3" id="KW-0963">Cytoplasm</keyword>
<feature type="compositionally biased region" description="Polar residues" evidence="9">
    <location>
        <begin position="502"/>
        <end position="514"/>
    </location>
</feature>
<dbReference type="GO" id="GO:0000981">
    <property type="term" value="F:DNA-binding transcription factor activity, RNA polymerase II-specific"/>
    <property type="evidence" value="ECO:0007669"/>
    <property type="project" value="TreeGrafter"/>
</dbReference>
<dbReference type="SUPFAM" id="SSF49417">
    <property type="entry name" value="p53-like transcription factors"/>
    <property type="match status" value="2"/>
</dbReference>
<evidence type="ECO:0000256" key="6">
    <source>
        <dbReference type="ARBA" id="ARBA00023163"/>
    </source>
</evidence>
<dbReference type="GO" id="GO:0045893">
    <property type="term" value="P:positive regulation of DNA-templated transcription"/>
    <property type="evidence" value="ECO:0007669"/>
    <property type="project" value="InterPro"/>
</dbReference>
<accession>A0A8S4B0R3</accession>
<keyword evidence="12" id="KW-1185">Reference proteome</keyword>
<feature type="compositionally biased region" description="Polar residues" evidence="9">
    <location>
        <begin position="316"/>
        <end position="329"/>
    </location>
</feature>
<feature type="compositionally biased region" description="Basic and acidic residues" evidence="9">
    <location>
        <begin position="14"/>
        <end position="26"/>
    </location>
</feature>
<proteinExistence type="predicted"/>
<dbReference type="InterPro" id="IPR018186">
    <property type="entry name" value="TF_T-box_CS"/>
</dbReference>
<dbReference type="GO" id="GO:0003218">
    <property type="term" value="P:cardiac left ventricle formation"/>
    <property type="evidence" value="ECO:0007669"/>
    <property type="project" value="TreeGrafter"/>
</dbReference>
<comment type="caution">
    <text evidence="8">Lacks conserved residue(s) required for the propagation of feature annotation.</text>
</comment>
<gene>
    <name evidence="11" type="ORF">MMEN_LOCUS10555</name>
</gene>
<evidence type="ECO:0000256" key="7">
    <source>
        <dbReference type="ARBA" id="ARBA00023242"/>
    </source>
</evidence>
<feature type="region of interest" description="Disordered" evidence="9">
    <location>
        <begin position="407"/>
        <end position="450"/>
    </location>
</feature>
<dbReference type="GO" id="GO:0005634">
    <property type="term" value="C:nucleus"/>
    <property type="evidence" value="ECO:0007669"/>
    <property type="project" value="UniProtKB-SubCell"/>
</dbReference>
<dbReference type="InterPro" id="IPR046360">
    <property type="entry name" value="T-box_DNA-bd"/>
</dbReference>
<dbReference type="Proteomes" id="UP000677803">
    <property type="component" value="Unassembled WGS sequence"/>
</dbReference>
<dbReference type="GO" id="GO:0007389">
    <property type="term" value="P:pattern specification process"/>
    <property type="evidence" value="ECO:0007669"/>
    <property type="project" value="TreeGrafter"/>
</dbReference>
<comment type="subcellular location">
    <subcellularLocation>
        <location evidence="2">Cytoplasm</location>
    </subcellularLocation>
    <subcellularLocation>
        <location evidence="1 8">Nucleus</location>
    </subcellularLocation>
</comment>
<dbReference type="PROSITE" id="PS01283">
    <property type="entry name" value="TBOX_1"/>
    <property type="match status" value="1"/>
</dbReference>
<protein>
    <submittedName>
        <fullName evidence="11">(Atlantic silverside) hypothetical protein</fullName>
    </submittedName>
</protein>
<dbReference type="InterPro" id="IPR008967">
    <property type="entry name" value="p53-like_TF_DNA-bd_sf"/>
</dbReference>
<name>A0A8S4B0R3_9TELE</name>
<dbReference type="Pfam" id="PF00907">
    <property type="entry name" value="T-box"/>
    <property type="match status" value="2"/>
</dbReference>
<dbReference type="FunFam" id="2.60.40.820:FF:000023">
    <property type="entry name" value="CSON002431 protein"/>
    <property type="match status" value="1"/>
</dbReference>
<feature type="region of interest" description="Disordered" evidence="9">
    <location>
        <begin position="492"/>
        <end position="552"/>
    </location>
</feature>
<dbReference type="SMART" id="SM00425">
    <property type="entry name" value="TBOX"/>
    <property type="match status" value="1"/>
</dbReference>
<evidence type="ECO:0000256" key="3">
    <source>
        <dbReference type="ARBA" id="ARBA00022490"/>
    </source>
</evidence>
<dbReference type="PANTHER" id="PTHR11267">
    <property type="entry name" value="T-BOX PROTEIN-RELATED"/>
    <property type="match status" value="1"/>
</dbReference>
<dbReference type="PANTHER" id="PTHR11267:SF28">
    <property type="entry name" value="T-BOX TRANSCRIPTION FACTOR TBX5"/>
    <property type="match status" value="1"/>
</dbReference>
<feature type="region of interest" description="Disordered" evidence="9">
    <location>
        <begin position="1"/>
        <end position="49"/>
    </location>
</feature>
<dbReference type="GO" id="GO:0001708">
    <property type="term" value="P:cell fate specification"/>
    <property type="evidence" value="ECO:0007669"/>
    <property type="project" value="TreeGrafter"/>
</dbReference>
<feature type="compositionally biased region" description="Polar residues" evidence="9">
    <location>
        <begin position="527"/>
        <end position="541"/>
    </location>
</feature>
<evidence type="ECO:0000256" key="8">
    <source>
        <dbReference type="PROSITE-ProRule" id="PRU00201"/>
    </source>
</evidence>
<dbReference type="EMBL" id="CAJRST010011112">
    <property type="protein sequence ID" value="CAG5922803.1"/>
    <property type="molecule type" value="Genomic_DNA"/>
</dbReference>
<dbReference type="GO" id="GO:0000978">
    <property type="term" value="F:RNA polymerase II cis-regulatory region sequence-specific DNA binding"/>
    <property type="evidence" value="ECO:0007669"/>
    <property type="project" value="InterPro"/>
</dbReference>
<keyword evidence="5 8" id="KW-0238">DNA-binding</keyword>
<evidence type="ECO:0000313" key="11">
    <source>
        <dbReference type="EMBL" id="CAG5922803.1"/>
    </source>
</evidence>
<dbReference type="InterPro" id="IPR001699">
    <property type="entry name" value="TF_T-box"/>
</dbReference>
<dbReference type="GO" id="GO:0005737">
    <property type="term" value="C:cytoplasm"/>
    <property type="evidence" value="ECO:0007669"/>
    <property type="project" value="UniProtKB-SubCell"/>
</dbReference>
<keyword evidence="7 8" id="KW-0539">Nucleus</keyword>
<keyword evidence="6" id="KW-0804">Transcription</keyword>
<evidence type="ECO:0000256" key="2">
    <source>
        <dbReference type="ARBA" id="ARBA00004496"/>
    </source>
</evidence>
<evidence type="ECO:0000313" key="12">
    <source>
        <dbReference type="Proteomes" id="UP000677803"/>
    </source>
</evidence>
<organism evidence="11 12">
    <name type="scientific">Menidia menidia</name>
    <name type="common">Atlantic silverside</name>
    <dbReference type="NCBI Taxonomy" id="238744"/>
    <lineage>
        <taxon>Eukaryota</taxon>
        <taxon>Metazoa</taxon>
        <taxon>Chordata</taxon>
        <taxon>Craniata</taxon>
        <taxon>Vertebrata</taxon>
        <taxon>Euteleostomi</taxon>
        <taxon>Actinopterygii</taxon>
        <taxon>Neopterygii</taxon>
        <taxon>Teleostei</taxon>
        <taxon>Neoteleostei</taxon>
        <taxon>Acanthomorphata</taxon>
        <taxon>Ovalentaria</taxon>
        <taxon>Atherinomorphae</taxon>
        <taxon>Atheriniformes</taxon>
        <taxon>Atherinopsidae</taxon>
        <taxon>Menidiinae</taxon>
        <taxon>Menidia</taxon>
    </lineage>
</organism>
<feature type="compositionally biased region" description="Low complexity" evidence="9">
    <location>
        <begin position="32"/>
        <end position="43"/>
    </location>
</feature>
<comment type="caution">
    <text evidence="11">The sequence shown here is derived from an EMBL/GenBank/DDBJ whole genome shotgun (WGS) entry which is preliminary data.</text>
</comment>
<evidence type="ECO:0000256" key="1">
    <source>
        <dbReference type="ARBA" id="ARBA00004123"/>
    </source>
</evidence>
<dbReference type="OrthoDB" id="7442607at2759"/>
<dbReference type="InterPro" id="IPR036960">
    <property type="entry name" value="T-box_sf"/>
</dbReference>
<feature type="region of interest" description="Disordered" evidence="9">
    <location>
        <begin position="304"/>
        <end position="382"/>
    </location>
</feature>
<dbReference type="PROSITE" id="PS50252">
    <property type="entry name" value="TBOX_3"/>
    <property type="match status" value="1"/>
</dbReference>
<feature type="domain" description="T-box" evidence="10">
    <location>
        <begin position="61"/>
        <end position="292"/>
    </location>
</feature>
<evidence type="ECO:0000259" key="10">
    <source>
        <dbReference type="PROSITE" id="PS50252"/>
    </source>
</evidence>
<sequence length="582" mass="64604">MANGGDQFGLAERPGADSPKEGKQENRSFTLTSAPSPQTSSQQVEACAEDQEGMEAIKVALHDRELWTKFDEVGTEMIITKAGRRMFPSYKVKVTGLNPKTKYILLMDIVPGDDHRYKFADNKWFVYTGRLNHQPDLLRHGAPGRAGLGLSDKPQTLRECQCLTVFKSISLAPCRSITGKAEPAMPGRLYVHPDSPATGAHWSRQLVSFQKLKLTNNHLDPFGHIILNSMHKYQPRLHIVKADENNGFGSKNTAFCTHVFSETAFIAVTSYQNHKITQLKIENNPFAKGFRGSDDNELHRMAKLQGKDYPVVPRSTVRQRACSTGSPFSRDSRGLQASPEAVGSPYNCESGLNRCSPQEPPSTPATHYSHPHLHLQPGQQPQLYHCHKRKADENCSSRTRQHLYKKHFTSGSPSQGEPYYHPSSYPPPPPGLSNNPPLALSDSPYSSDMGQRQACMYAGSEHRLDELSCASWSYSCPLPTAMTPMEPYPPYTPHPPYSSSPQGSRLSAIAHQSSPPLPEHVAHDPYQSHSSGPSQNSQNLHGRQLGSPLREYPRYNLSPPLYHTLDTTTHIRCGVPEWSAAS</sequence>